<keyword evidence="4 9" id="KW-0812">Transmembrane</keyword>
<evidence type="ECO:0000256" key="3">
    <source>
        <dbReference type="ARBA" id="ARBA00022448"/>
    </source>
</evidence>
<keyword evidence="6" id="KW-1133">Transmembrane helix</keyword>
<evidence type="ECO:0000256" key="4">
    <source>
        <dbReference type="ARBA" id="ARBA00022692"/>
    </source>
</evidence>
<dbReference type="Pfam" id="PF00153">
    <property type="entry name" value="Mito_carr"/>
    <property type="match status" value="3"/>
</dbReference>
<evidence type="ECO:0008006" key="14">
    <source>
        <dbReference type="Google" id="ProtNLM"/>
    </source>
</evidence>
<feature type="repeat" description="Solcar" evidence="9">
    <location>
        <begin position="190"/>
        <end position="271"/>
    </location>
</feature>
<evidence type="ECO:0000256" key="1">
    <source>
        <dbReference type="ARBA" id="ARBA00004225"/>
    </source>
</evidence>
<dbReference type="GO" id="GO:0006843">
    <property type="term" value="P:mitochondrial citrate transmembrane transport"/>
    <property type="evidence" value="ECO:0007669"/>
    <property type="project" value="TreeGrafter"/>
</dbReference>
<organism evidence="12 13">
    <name type="scientific">Magnusiomyces paraingens</name>
    <dbReference type="NCBI Taxonomy" id="2606893"/>
    <lineage>
        <taxon>Eukaryota</taxon>
        <taxon>Fungi</taxon>
        <taxon>Dikarya</taxon>
        <taxon>Ascomycota</taxon>
        <taxon>Saccharomycotina</taxon>
        <taxon>Dipodascomycetes</taxon>
        <taxon>Dipodascales</taxon>
        <taxon>Dipodascaceae</taxon>
        <taxon>Magnusiomyces</taxon>
    </lineage>
</organism>
<keyword evidence="8 9" id="KW-0472">Membrane</keyword>
<sequence>MSSGSGDITESLLTASIAGIAAASFEGLITYPFDFIKTQNQLSRRVNGVKYTLPEPSRILYRGCSALVLGGCVKSIARYSVYNSATKFMRDKNGDLAAPQVVVAGMMTGFIESLFIVPFENVKIRMVEKTLNPINAQANYDFAVAAANAALLRRQALDETRFPHIESSKPSPPPAPKSTATSTSSSPRPKKVRPRAPLGSTAPSGPVIKPNQKVVPIYPINPNIKGIWGTMREMLSERGVFAFVQGFAPTLFRQVTFSTVQFTTYNFLRQLIHPQSEEPIPVYKSLGAGLLSSVAVVVATQPIDLIKTRMQTSNARSVYQSTPRAAYTIFVQEGFTTFWVGSFPRFIKVTAGSALTFGIYEVVVDMLKVVVKEKPFSSS</sequence>
<protein>
    <recommendedName>
        <fullName evidence="14">Mitochondrial carrier protein</fullName>
    </recommendedName>
</protein>
<evidence type="ECO:0000256" key="5">
    <source>
        <dbReference type="ARBA" id="ARBA00022737"/>
    </source>
</evidence>
<dbReference type="PROSITE" id="PS50920">
    <property type="entry name" value="SOLCAR"/>
    <property type="match status" value="3"/>
</dbReference>
<accession>A0A5E8BUH4</accession>
<dbReference type="GO" id="GO:0031966">
    <property type="term" value="C:mitochondrial membrane"/>
    <property type="evidence" value="ECO:0007669"/>
    <property type="project" value="UniProtKB-SubCell"/>
</dbReference>
<dbReference type="SUPFAM" id="SSF103506">
    <property type="entry name" value="Mitochondrial carrier"/>
    <property type="match status" value="1"/>
</dbReference>
<dbReference type="AlphaFoldDB" id="A0A5E8BUH4"/>
<dbReference type="Gene3D" id="1.50.40.10">
    <property type="entry name" value="Mitochondrial carrier domain"/>
    <property type="match status" value="1"/>
</dbReference>
<keyword evidence="3 10" id="KW-0813">Transport</keyword>
<feature type="repeat" description="Solcar" evidence="9">
    <location>
        <begin position="10"/>
        <end position="88"/>
    </location>
</feature>
<dbReference type="InterPro" id="IPR023395">
    <property type="entry name" value="MCP_dom_sf"/>
</dbReference>
<comment type="subcellular location">
    <subcellularLocation>
        <location evidence="1">Mitochondrion membrane</location>
        <topology evidence="1">Multi-pass membrane protein</topology>
    </subcellularLocation>
</comment>
<dbReference type="PANTHER" id="PTHR45788:SF5">
    <property type="entry name" value="AFR253WP"/>
    <property type="match status" value="1"/>
</dbReference>
<keyword evidence="5" id="KW-0677">Repeat</keyword>
<keyword evidence="7" id="KW-0496">Mitochondrion</keyword>
<feature type="repeat" description="Solcar" evidence="9">
    <location>
        <begin position="280"/>
        <end position="366"/>
    </location>
</feature>
<dbReference type="PANTHER" id="PTHR45788">
    <property type="entry name" value="SUCCINATE/FUMARATE MITOCHONDRIAL TRANSPORTER-RELATED"/>
    <property type="match status" value="1"/>
</dbReference>
<evidence type="ECO:0000256" key="11">
    <source>
        <dbReference type="SAM" id="MobiDB-lite"/>
    </source>
</evidence>
<evidence type="ECO:0000313" key="13">
    <source>
        <dbReference type="Proteomes" id="UP000398389"/>
    </source>
</evidence>
<keyword evidence="13" id="KW-1185">Reference proteome</keyword>
<feature type="compositionally biased region" description="Low complexity" evidence="11">
    <location>
        <begin position="177"/>
        <end position="187"/>
    </location>
</feature>
<dbReference type="EMBL" id="CABVLU010000003">
    <property type="protein sequence ID" value="VVT55122.1"/>
    <property type="molecule type" value="Genomic_DNA"/>
</dbReference>
<comment type="similarity">
    <text evidence="2 10">Belongs to the mitochondrial carrier (TC 2.A.29) family.</text>
</comment>
<evidence type="ECO:0000256" key="6">
    <source>
        <dbReference type="ARBA" id="ARBA00022989"/>
    </source>
</evidence>
<proteinExistence type="inferred from homology"/>
<evidence type="ECO:0000313" key="12">
    <source>
        <dbReference type="EMBL" id="VVT55122.1"/>
    </source>
</evidence>
<dbReference type="GO" id="GO:0071913">
    <property type="term" value="F:citrate secondary active transmembrane transporter activity"/>
    <property type="evidence" value="ECO:0007669"/>
    <property type="project" value="TreeGrafter"/>
</dbReference>
<dbReference type="Proteomes" id="UP000398389">
    <property type="component" value="Unassembled WGS sequence"/>
</dbReference>
<feature type="region of interest" description="Disordered" evidence="11">
    <location>
        <begin position="163"/>
        <end position="207"/>
    </location>
</feature>
<dbReference type="InterPro" id="IPR018108">
    <property type="entry name" value="MCP_transmembrane"/>
</dbReference>
<evidence type="ECO:0000256" key="2">
    <source>
        <dbReference type="ARBA" id="ARBA00006375"/>
    </source>
</evidence>
<name>A0A5E8BUH4_9ASCO</name>
<evidence type="ECO:0000256" key="10">
    <source>
        <dbReference type="RuleBase" id="RU000488"/>
    </source>
</evidence>
<dbReference type="OrthoDB" id="44467at2759"/>
<evidence type="ECO:0000256" key="9">
    <source>
        <dbReference type="PROSITE-ProRule" id="PRU00282"/>
    </source>
</evidence>
<evidence type="ECO:0000256" key="7">
    <source>
        <dbReference type="ARBA" id="ARBA00023128"/>
    </source>
</evidence>
<dbReference type="RefSeq" id="XP_031855044.1">
    <property type="nucleotide sequence ID" value="XM_031999153.1"/>
</dbReference>
<reference evidence="12 13" key="1">
    <citation type="submission" date="2019-09" db="EMBL/GenBank/DDBJ databases">
        <authorList>
            <person name="Brejova B."/>
        </authorList>
    </citation>
    <scope>NUCLEOTIDE SEQUENCE [LARGE SCALE GENOMIC DNA]</scope>
</reference>
<dbReference type="InterPro" id="IPR049563">
    <property type="entry name" value="TXTP-like"/>
</dbReference>
<dbReference type="GeneID" id="43583253"/>
<gene>
    <name evidence="12" type="ORF">SAPINGB_P004438</name>
</gene>
<evidence type="ECO:0000256" key="8">
    <source>
        <dbReference type="ARBA" id="ARBA00023136"/>
    </source>
</evidence>